<sequence length="105" mass="11468">MTFMIWGVSIVMTVSKSRPSRALLLVLLLSSCSDSRLLSYGDDTNFLLFDHPNSEKAIADVRARAESLCAQRKQLAVKTESVCSLSSCTTSYQCSSKADVVKDAL</sequence>
<comment type="caution">
    <text evidence="1">The sequence shown here is derived from an EMBL/GenBank/DDBJ whole genome shotgun (WGS) entry which is preliminary data.</text>
</comment>
<name>A0ABX1TYE0_9PROT</name>
<dbReference type="RefSeq" id="WP_169066320.1">
    <property type="nucleotide sequence ID" value="NZ_SPMY01000024.1"/>
</dbReference>
<organism evidence="1 2">
    <name type="scientific">Candidatus Accumulibacter phosphatis</name>
    <dbReference type="NCBI Taxonomy" id="327160"/>
    <lineage>
        <taxon>Bacteria</taxon>
        <taxon>Pseudomonadati</taxon>
        <taxon>Pseudomonadota</taxon>
        <taxon>Betaproteobacteria</taxon>
        <taxon>Candidatus Accumulibacter</taxon>
    </lineage>
</organism>
<accession>A0ABX1TYE0</accession>
<reference evidence="1 2" key="1">
    <citation type="submission" date="2019-03" db="EMBL/GenBank/DDBJ databases">
        <title>Metabolic reconstructions from genomes of highly enriched 'Candidatus Accumulibacter' and 'Candidatus Competibacter' bioreactor populations.</title>
        <authorList>
            <person name="Annavajhala M.K."/>
            <person name="Welles L."/>
            <person name="Abbas B."/>
            <person name="Sorokin D."/>
            <person name="Park H."/>
            <person name="Van Loosdrecht M."/>
            <person name="Chandran K."/>
        </authorList>
    </citation>
    <scope>NUCLEOTIDE SEQUENCE [LARGE SCALE GENOMIC DNA]</scope>
    <source>
        <strain evidence="1 2">SBR_S</strain>
    </source>
</reference>
<dbReference type="Proteomes" id="UP000749010">
    <property type="component" value="Unassembled WGS sequence"/>
</dbReference>
<evidence type="ECO:0008006" key="3">
    <source>
        <dbReference type="Google" id="ProtNLM"/>
    </source>
</evidence>
<proteinExistence type="predicted"/>
<gene>
    <name evidence="1" type="ORF">E4Q23_08880</name>
</gene>
<keyword evidence="2" id="KW-1185">Reference proteome</keyword>
<evidence type="ECO:0000313" key="1">
    <source>
        <dbReference type="EMBL" id="NMQ27859.1"/>
    </source>
</evidence>
<protein>
    <recommendedName>
        <fullName evidence="3">Lipoprotein</fullName>
    </recommendedName>
</protein>
<evidence type="ECO:0000313" key="2">
    <source>
        <dbReference type="Proteomes" id="UP000749010"/>
    </source>
</evidence>
<dbReference type="EMBL" id="SPMY01000024">
    <property type="protein sequence ID" value="NMQ27859.1"/>
    <property type="molecule type" value="Genomic_DNA"/>
</dbReference>